<feature type="binding site" evidence="5">
    <location>
        <position position="49"/>
    </location>
    <ligand>
        <name>ATP</name>
        <dbReference type="ChEBI" id="CHEBI:30616"/>
    </ligand>
</feature>
<dbReference type="Gene3D" id="1.10.510.10">
    <property type="entry name" value="Transferase(Phosphotransferase) domain 1"/>
    <property type="match status" value="1"/>
</dbReference>
<feature type="transmembrane region" description="Helical" evidence="7">
    <location>
        <begin position="348"/>
        <end position="370"/>
    </location>
</feature>
<feature type="compositionally biased region" description="Low complexity" evidence="6">
    <location>
        <begin position="476"/>
        <end position="490"/>
    </location>
</feature>
<feature type="region of interest" description="Disordered" evidence="6">
    <location>
        <begin position="307"/>
        <end position="338"/>
    </location>
</feature>
<keyword evidence="7" id="KW-1133">Transmembrane helix</keyword>
<keyword evidence="1" id="KW-0808">Transferase</keyword>
<sequence>MVPPQQKLPVRVGDIVDGKYRVERVLGMGGMGIIAAATHVQLEQSVALKFVLPHVNESESFRERFLREARATVRLKSEHVARVHDVGTTADGVPFLVMELLEGIDLSKLVHERGPLPVADAVEYVLQACDAIIEAHRLGIVHRDLKPANLFVTRRPNGMPLVKVLDFGISKFVGPSAIDTPSLTQSSTVLGSPLYMAPEQLRSARAVDTRTDIWSIGVICYELLTGHVPFTGDTMTELCLKVVGDPVVPPDHTRDDLPPGLVAVVMRCLEKDPNRRFPNVAALAAALEPFSASAVRGVTERTWRSLATTAAPSDLPPQRPREPQLSATENPTWGGTQPMEAQPGKSRAFAFGLIAGGALVAFGAAGLFMARSDVHEGGRGSAAGVARALAPEAAVAPFASSGASEPAHALAGSNGTESALAGMDVDAGAPGAGAGGGIGTIATASATAPGSAAPVRPKRAPRATAAAGAAGGAGAAAGTSGSAAPASSATHGESTQPEAPRTSPNGAPILH</sequence>
<evidence type="ECO:0000256" key="5">
    <source>
        <dbReference type="PROSITE-ProRule" id="PRU10141"/>
    </source>
</evidence>
<protein>
    <submittedName>
        <fullName evidence="9">Serine/threonine protein kinase</fullName>
    </submittedName>
</protein>
<feature type="compositionally biased region" description="Polar residues" evidence="6">
    <location>
        <begin position="325"/>
        <end position="335"/>
    </location>
</feature>
<dbReference type="EMBL" id="CP089984">
    <property type="protein sequence ID" value="WXB17507.1"/>
    <property type="molecule type" value="Genomic_DNA"/>
</dbReference>
<evidence type="ECO:0000256" key="6">
    <source>
        <dbReference type="SAM" id="MobiDB-lite"/>
    </source>
</evidence>
<dbReference type="Proteomes" id="UP001370348">
    <property type="component" value="Chromosome"/>
</dbReference>
<organism evidence="9 10">
    <name type="scientific">Pendulispora albinea</name>
    <dbReference type="NCBI Taxonomy" id="2741071"/>
    <lineage>
        <taxon>Bacteria</taxon>
        <taxon>Pseudomonadati</taxon>
        <taxon>Myxococcota</taxon>
        <taxon>Myxococcia</taxon>
        <taxon>Myxococcales</taxon>
        <taxon>Sorangiineae</taxon>
        <taxon>Pendulisporaceae</taxon>
        <taxon>Pendulispora</taxon>
    </lineage>
</organism>
<feature type="compositionally biased region" description="Polar residues" evidence="6">
    <location>
        <begin position="491"/>
        <end position="505"/>
    </location>
</feature>
<dbReference type="PANTHER" id="PTHR43289">
    <property type="entry name" value="MITOGEN-ACTIVATED PROTEIN KINASE KINASE KINASE 20-RELATED"/>
    <property type="match status" value="1"/>
</dbReference>
<evidence type="ECO:0000313" key="10">
    <source>
        <dbReference type="Proteomes" id="UP001370348"/>
    </source>
</evidence>
<dbReference type="InterPro" id="IPR008271">
    <property type="entry name" value="Ser/Thr_kinase_AS"/>
</dbReference>
<proteinExistence type="predicted"/>
<keyword evidence="10" id="KW-1185">Reference proteome</keyword>
<evidence type="ECO:0000259" key="8">
    <source>
        <dbReference type="PROSITE" id="PS50011"/>
    </source>
</evidence>
<dbReference type="InterPro" id="IPR017441">
    <property type="entry name" value="Protein_kinase_ATP_BS"/>
</dbReference>
<name>A0ABZ2M3F4_9BACT</name>
<dbReference type="PROSITE" id="PS50011">
    <property type="entry name" value="PROTEIN_KINASE_DOM"/>
    <property type="match status" value="1"/>
</dbReference>
<dbReference type="Gene3D" id="3.30.200.20">
    <property type="entry name" value="Phosphorylase Kinase, domain 1"/>
    <property type="match status" value="1"/>
</dbReference>
<evidence type="ECO:0000256" key="4">
    <source>
        <dbReference type="ARBA" id="ARBA00022840"/>
    </source>
</evidence>
<dbReference type="RefSeq" id="WP_394827141.1">
    <property type="nucleotide sequence ID" value="NZ_CP089984.1"/>
</dbReference>
<feature type="domain" description="Protein kinase" evidence="8">
    <location>
        <begin position="20"/>
        <end position="291"/>
    </location>
</feature>
<keyword evidence="3 9" id="KW-0418">Kinase</keyword>
<dbReference type="GO" id="GO:0004674">
    <property type="term" value="F:protein serine/threonine kinase activity"/>
    <property type="evidence" value="ECO:0007669"/>
    <property type="project" value="UniProtKB-KW"/>
</dbReference>
<dbReference type="PANTHER" id="PTHR43289:SF6">
    <property type="entry name" value="SERINE_THREONINE-PROTEIN KINASE NEKL-3"/>
    <property type="match status" value="1"/>
</dbReference>
<dbReference type="PROSITE" id="PS00107">
    <property type="entry name" value="PROTEIN_KINASE_ATP"/>
    <property type="match status" value="1"/>
</dbReference>
<dbReference type="PROSITE" id="PS00108">
    <property type="entry name" value="PROTEIN_KINASE_ST"/>
    <property type="match status" value="1"/>
</dbReference>
<dbReference type="CDD" id="cd14014">
    <property type="entry name" value="STKc_PknB_like"/>
    <property type="match status" value="1"/>
</dbReference>
<keyword evidence="2 5" id="KW-0547">Nucleotide-binding</keyword>
<dbReference type="SMART" id="SM00220">
    <property type="entry name" value="S_TKc"/>
    <property type="match status" value="1"/>
</dbReference>
<evidence type="ECO:0000256" key="1">
    <source>
        <dbReference type="ARBA" id="ARBA00022679"/>
    </source>
</evidence>
<keyword evidence="9" id="KW-0723">Serine/threonine-protein kinase</keyword>
<evidence type="ECO:0000256" key="3">
    <source>
        <dbReference type="ARBA" id="ARBA00022777"/>
    </source>
</evidence>
<evidence type="ECO:0000313" key="9">
    <source>
        <dbReference type="EMBL" id="WXB17507.1"/>
    </source>
</evidence>
<keyword evidence="4 5" id="KW-0067">ATP-binding</keyword>
<dbReference type="InterPro" id="IPR000719">
    <property type="entry name" value="Prot_kinase_dom"/>
</dbReference>
<dbReference type="SUPFAM" id="SSF56112">
    <property type="entry name" value="Protein kinase-like (PK-like)"/>
    <property type="match status" value="1"/>
</dbReference>
<keyword evidence="7" id="KW-0812">Transmembrane</keyword>
<accession>A0ABZ2M3F4</accession>
<feature type="region of interest" description="Disordered" evidence="6">
    <location>
        <begin position="448"/>
        <end position="511"/>
    </location>
</feature>
<keyword evidence="7" id="KW-0472">Membrane</keyword>
<dbReference type="InterPro" id="IPR011009">
    <property type="entry name" value="Kinase-like_dom_sf"/>
</dbReference>
<reference evidence="9 10" key="1">
    <citation type="submission" date="2021-12" db="EMBL/GenBank/DDBJ databases">
        <title>Discovery of the Pendulisporaceae a myxobacterial family with distinct sporulation behavior and unique specialized metabolism.</title>
        <authorList>
            <person name="Garcia R."/>
            <person name="Popoff A."/>
            <person name="Bader C.D."/>
            <person name="Loehr J."/>
            <person name="Walesch S."/>
            <person name="Walt C."/>
            <person name="Boldt J."/>
            <person name="Bunk B."/>
            <person name="Haeckl F.J.F.P.J."/>
            <person name="Gunesch A.P."/>
            <person name="Birkelbach J."/>
            <person name="Nuebel U."/>
            <person name="Pietschmann T."/>
            <person name="Bach T."/>
            <person name="Mueller R."/>
        </authorList>
    </citation>
    <scope>NUCLEOTIDE SEQUENCE [LARGE SCALE GENOMIC DNA]</scope>
    <source>
        <strain evidence="9 10">MSr11954</strain>
    </source>
</reference>
<evidence type="ECO:0000256" key="7">
    <source>
        <dbReference type="SAM" id="Phobius"/>
    </source>
</evidence>
<dbReference type="Pfam" id="PF00069">
    <property type="entry name" value="Pkinase"/>
    <property type="match status" value="1"/>
</dbReference>
<gene>
    <name evidence="9" type="ORF">LZC94_09535</name>
</gene>
<evidence type="ECO:0000256" key="2">
    <source>
        <dbReference type="ARBA" id="ARBA00022741"/>
    </source>
</evidence>